<name>A0A5D2KUN5_GOSTO</name>
<dbReference type="Proteomes" id="UP000322667">
    <property type="component" value="Chromosome D05"/>
</dbReference>
<gene>
    <name evidence="1" type="ORF">ES332_D05G065000v1</name>
</gene>
<keyword evidence="2" id="KW-1185">Reference proteome</keyword>
<proteinExistence type="predicted"/>
<protein>
    <submittedName>
        <fullName evidence="1">Uncharacterized protein</fullName>
    </submittedName>
</protein>
<sequence>METFYTHGNGTTFIILGPFFSPPDKVKDLAAILGCKYTRVGLTRNNEIMWCSSLGKMKSRAVRFRKARESF</sequence>
<dbReference type="AlphaFoldDB" id="A0A5D2KUN5"/>
<accession>A0A5D2KUN5</accession>
<dbReference type="EMBL" id="CM017627">
    <property type="protein sequence ID" value="TYH69563.1"/>
    <property type="molecule type" value="Genomic_DNA"/>
</dbReference>
<reference evidence="1 2" key="1">
    <citation type="submission" date="2019-07" db="EMBL/GenBank/DDBJ databases">
        <title>WGS assembly of Gossypium tomentosum.</title>
        <authorList>
            <person name="Chen Z.J."/>
            <person name="Sreedasyam A."/>
            <person name="Ando A."/>
            <person name="Song Q."/>
            <person name="De L."/>
            <person name="Hulse-Kemp A."/>
            <person name="Ding M."/>
            <person name="Ye W."/>
            <person name="Kirkbride R."/>
            <person name="Jenkins J."/>
            <person name="Plott C."/>
            <person name="Lovell J."/>
            <person name="Lin Y.-M."/>
            <person name="Vaughn R."/>
            <person name="Liu B."/>
            <person name="Li W."/>
            <person name="Simpson S."/>
            <person name="Scheffler B."/>
            <person name="Saski C."/>
            <person name="Grover C."/>
            <person name="Hu G."/>
            <person name="Conover J."/>
            <person name="Carlson J."/>
            <person name="Shu S."/>
            <person name="Boston L."/>
            <person name="Williams M."/>
            <person name="Peterson D."/>
            <person name="Mcgee K."/>
            <person name="Jones D."/>
            <person name="Wendel J."/>
            <person name="Stelly D."/>
            <person name="Grimwood J."/>
            <person name="Schmutz J."/>
        </authorList>
    </citation>
    <scope>NUCLEOTIDE SEQUENCE [LARGE SCALE GENOMIC DNA]</scope>
    <source>
        <strain evidence="1">7179.01</strain>
    </source>
</reference>
<evidence type="ECO:0000313" key="1">
    <source>
        <dbReference type="EMBL" id="TYH69563.1"/>
    </source>
</evidence>
<evidence type="ECO:0000313" key="2">
    <source>
        <dbReference type="Proteomes" id="UP000322667"/>
    </source>
</evidence>
<organism evidence="1 2">
    <name type="scientific">Gossypium tomentosum</name>
    <name type="common">Hawaiian cotton</name>
    <name type="synonym">Gossypium sandvicense</name>
    <dbReference type="NCBI Taxonomy" id="34277"/>
    <lineage>
        <taxon>Eukaryota</taxon>
        <taxon>Viridiplantae</taxon>
        <taxon>Streptophyta</taxon>
        <taxon>Embryophyta</taxon>
        <taxon>Tracheophyta</taxon>
        <taxon>Spermatophyta</taxon>
        <taxon>Magnoliopsida</taxon>
        <taxon>eudicotyledons</taxon>
        <taxon>Gunneridae</taxon>
        <taxon>Pentapetalae</taxon>
        <taxon>rosids</taxon>
        <taxon>malvids</taxon>
        <taxon>Malvales</taxon>
        <taxon>Malvaceae</taxon>
        <taxon>Malvoideae</taxon>
        <taxon>Gossypium</taxon>
    </lineage>
</organism>